<keyword evidence="7 12" id="KW-1133">Transmembrane helix</keyword>
<evidence type="ECO:0000256" key="9">
    <source>
        <dbReference type="ARBA" id="ARBA00023004"/>
    </source>
</evidence>
<keyword evidence="5 12" id="KW-0812">Transmembrane</keyword>
<gene>
    <name evidence="13" type="ORF">MUK42_32077</name>
</gene>
<dbReference type="Pfam" id="PF00067">
    <property type="entry name" value="p450"/>
    <property type="match status" value="1"/>
</dbReference>
<evidence type="ECO:0000256" key="12">
    <source>
        <dbReference type="SAM" id="Phobius"/>
    </source>
</evidence>
<evidence type="ECO:0000256" key="11">
    <source>
        <dbReference type="ARBA" id="ARBA00023136"/>
    </source>
</evidence>
<dbReference type="GO" id="GO:0005506">
    <property type="term" value="F:iron ion binding"/>
    <property type="evidence" value="ECO:0007669"/>
    <property type="project" value="InterPro"/>
</dbReference>
<dbReference type="OrthoDB" id="1934695at2759"/>
<evidence type="ECO:0000256" key="6">
    <source>
        <dbReference type="ARBA" id="ARBA00022723"/>
    </source>
</evidence>
<evidence type="ECO:0000256" key="8">
    <source>
        <dbReference type="ARBA" id="ARBA00023002"/>
    </source>
</evidence>
<dbReference type="EMBL" id="CP097506">
    <property type="protein sequence ID" value="URD97628.1"/>
    <property type="molecule type" value="Genomic_DNA"/>
</dbReference>
<dbReference type="GO" id="GO:0006629">
    <property type="term" value="P:lipid metabolic process"/>
    <property type="evidence" value="ECO:0007669"/>
    <property type="project" value="UniProtKB-ARBA"/>
</dbReference>
<keyword evidence="14" id="KW-1185">Reference proteome</keyword>
<evidence type="ECO:0000256" key="1">
    <source>
        <dbReference type="ARBA" id="ARBA00001971"/>
    </source>
</evidence>
<evidence type="ECO:0000256" key="4">
    <source>
        <dbReference type="ARBA" id="ARBA00022617"/>
    </source>
</evidence>
<comment type="subcellular location">
    <subcellularLocation>
        <location evidence="2">Membrane</location>
    </subcellularLocation>
</comment>
<keyword evidence="11 12" id="KW-0472">Membrane</keyword>
<evidence type="ECO:0000313" key="14">
    <source>
        <dbReference type="Proteomes" id="UP001055439"/>
    </source>
</evidence>
<sequence>MRLAVSSLGWGAGGLLLVAWAVWALNWAWWRPRRQERALRSQGLRGTPYRLLRGDLKEDARLLAEARSKPMPLSHRIIPRVAPLLHAAMSEFGRTSFTWFGPLPRVTITDPQSIRGILSNKSGHVGRSSASSLRRLLATGVLSYEGEKWAKHRRILNPAFHLEKLKRMLPAFSVCCSDLVSRREKLAGPEGSCELDVWPELQNFTGDVISRAAFGSSYEED</sequence>
<feature type="transmembrane region" description="Helical" evidence="12">
    <location>
        <begin position="12"/>
        <end position="30"/>
    </location>
</feature>
<evidence type="ECO:0000256" key="5">
    <source>
        <dbReference type="ARBA" id="ARBA00022692"/>
    </source>
</evidence>
<evidence type="ECO:0000256" key="10">
    <source>
        <dbReference type="ARBA" id="ARBA00023033"/>
    </source>
</evidence>
<keyword evidence="9" id="KW-0408">Iron</keyword>
<evidence type="ECO:0000256" key="7">
    <source>
        <dbReference type="ARBA" id="ARBA00022989"/>
    </source>
</evidence>
<dbReference type="AlphaFoldDB" id="A0A9E7FKX4"/>
<evidence type="ECO:0000256" key="3">
    <source>
        <dbReference type="ARBA" id="ARBA00010617"/>
    </source>
</evidence>
<reference evidence="13" key="1">
    <citation type="submission" date="2022-05" db="EMBL/GenBank/DDBJ databases">
        <title>The Musa troglodytarum L. genome provides insights into the mechanism of non-climacteric behaviour and enrichment of carotenoids.</title>
        <authorList>
            <person name="Wang J."/>
        </authorList>
    </citation>
    <scope>NUCLEOTIDE SEQUENCE</scope>
    <source>
        <tissue evidence="13">Leaf</tissue>
    </source>
</reference>
<proteinExistence type="inferred from homology"/>
<dbReference type="InterPro" id="IPR001128">
    <property type="entry name" value="Cyt_P450"/>
</dbReference>
<dbReference type="PANTHER" id="PTHR24282">
    <property type="entry name" value="CYTOCHROME P450 FAMILY MEMBER"/>
    <property type="match status" value="1"/>
</dbReference>
<comment type="cofactor">
    <cofactor evidence="1">
        <name>heme</name>
        <dbReference type="ChEBI" id="CHEBI:30413"/>
    </cofactor>
</comment>
<dbReference type="InterPro" id="IPR050665">
    <property type="entry name" value="Cytochrome_P450_Monooxygen"/>
</dbReference>
<dbReference type="Proteomes" id="UP001055439">
    <property type="component" value="Chromosome 4"/>
</dbReference>
<accession>A0A9E7FKX4</accession>
<dbReference type="GO" id="GO:0020037">
    <property type="term" value="F:heme binding"/>
    <property type="evidence" value="ECO:0007669"/>
    <property type="project" value="InterPro"/>
</dbReference>
<evidence type="ECO:0000313" key="13">
    <source>
        <dbReference type="EMBL" id="URD97628.1"/>
    </source>
</evidence>
<protein>
    <submittedName>
        <fullName evidence="13">Cytochrome P450</fullName>
    </submittedName>
</protein>
<keyword evidence="4" id="KW-0349">Heme</keyword>
<name>A0A9E7FKX4_9LILI</name>
<comment type="similarity">
    <text evidence="3">Belongs to the cytochrome P450 family.</text>
</comment>
<dbReference type="InterPro" id="IPR036396">
    <property type="entry name" value="Cyt_P450_sf"/>
</dbReference>
<dbReference type="SUPFAM" id="SSF48264">
    <property type="entry name" value="Cytochrome P450"/>
    <property type="match status" value="1"/>
</dbReference>
<dbReference type="InterPro" id="IPR002402">
    <property type="entry name" value="Cyt_P450_E_grp-II"/>
</dbReference>
<organism evidence="13 14">
    <name type="scientific">Musa troglodytarum</name>
    <name type="common">fe'i banana</name>
    <dbReference type="NCBI Taxonomy" id="320322"/>
    <lineage>
        <taxon>Eukaryota</taxon>
        <taxon>Viridiplantae</taxon>
        <taxon>Streptophyta</taxon>
        <taxon>Embryophyta</taxon>
        <taxon>Tracheophyta</taxon>
        <taxon>Spermatophyta</taxon>
        <taxon>Magnoliopsida</taxon>
        <taxon>Liliopsida</taxon>
        <taxon>Zingiberales</taxon>
        <taxon>Musaceae</taxon>
        <taxon>Musa</taxon>
    </lineage>
</organism>
<keyword evidence="6" id="KW-0479">Metal-binding</keyword>
<dbReference type="GO" id="GO:0016705">
    <property type="term" value="F:oxidoreductase activity, acting on paired donors, with incorporation or reduction of molecular oxygen"/>
    <property type="evidence" value="ECO:0007669"/>
    <property type="project" value="InterPro"/>
</dbReference>
<keyword evidence="8" id="KW-0560">Oxidoreductase</keyword>
<dbReference type="GO" id="GO:0016020">
    <property type="term" value="C:membrane"/>
    <property type="evidence" value="ECO:0007669"/>
    <property type="project" value="UniProtKB-SubCell"/>
</dbReference>
<dbReference type="PANTHER" id="PTHR24282:SF255">
    <property type="entry name" value="CYTOCHROME P450 72A11-RELATED"/>
    <property type="match status" value="1"/>
</dbReference>
<dbReference type="Gene3D" id="1.10.630.10">
    <property type="entry name" value="Cytochrome P450"/>
    <property type="match status" value="1"/>
</dbReference>
<keyword evidence="10" id="KW-0503">Monooxygenase</keyword>
<evidence type="ECO:0000256" key="2">
    <source>
        <dbReference type="ARBA" id="ARBA00004370"/>
    </source>
</evidence>
<dbReference type="GO" id="GO:0004497">
    <property type="term" value="F:monooxygenase activity"/>
    <property type="evidence" value="ECO:0007669"/>
    <property type="project" value="UniProtKB-KW"/>
</dbReference>
<dbReference type="PRINTS" id="PR00464">
    <property type="entry name" value="EP450II"/>
</dbReference>